<comment type="subcellular location">
    <subcellularLocation>
        <location evidence="1">Nucleus</location>
    </subcellularLocation>
</comment>
<dbReference type="EMBL" id="HACM01009636">
    <property type="protein sequence ID" value="CRZ10078.1"/>
    <property type="molecule type" value="Transcribed_RNA"/>
</dbReference>
<dbReference type="GO" id="GO:0003723">
    <property type="term" value="F:RNA binding"/>
    <property type="evidence" value="ECO:0007669"/>
    <property type="project" value="InterPro"/>
</dbReference>
<dbReference type="AlphaFoldDB" id="A0A0H5R7I9"/>
<dbReference type="GO" id="GO:0000460">
    <property type="term" value="P:maturation of 5.8S rRNA"/>
    <property type="evidence" value="ECO:0007669"/>
    <property type="project" value="TreeGrafter"/>
</dbReference>
<evidence type="ECO:0008006" key="10">
    <source>
        <dbReference type="Google" id="ProtNLM"/>
    </source>
</evidence>
<dbReference type="PANTHER" id="PTHR12131:SF7">
    <property type="entry name" value="EXOSOME RNA HELICASE MTR4"/>
    <property type="match status" value="1"/>
</dbReference>
<accession>A0A0H5R7I9</accession>
<evidence type="ECO:0000256" key="4">
    <source>
        <dbReference type="ARBA" id="ARBA00022806"/>
    </source>
</evidence>
<dbReference type="Pfam" id="PF13234">
    <property type="entry name" value="MTR4_beta-barrel"/>
    <property type="match status" value="1"/>
</dbReference>
<dbReference type="InterPro" id="IPR027417">
    <property type="entry name" value="P-loop_NTPase"/>
</dbReference>
<keyword evidence="6" id="KW-0539">Nucleus</keyword>
<evidence type="ECO:0000256" key="2">
    <source>
        <dbReference type="ARBA" id="ARBA00022741"/>
    </source>
</evidence>
<evidence type="ECO:0000256" key="6">
    <source>
        <dbReference type="ARBA" id="ARBA00023242"/>
    </source>
</evidence>
<dbReference type="FunFam" id="3.40.50.300:FF:000083">
    <property type="entry name" value="ATP-dependent RNA helicase DOB1"/>
    <property type="match status" value="1"/>
</dbReference>
<keyword evidence="3" id="KW-0378">Hydrolase</keyword>
<dbReference type="InterPro" id="IPR025696">
    <property type="entry name" value="Beta-barrel_MTR4"/>
</dbReference>
<name>A0A0H5R7I9_9EUKA</name>
<organism evidence="9">
    <name type="scientific">Spongospora subterranea</name>
    <dbReference type="NCBI Taxonomy" id="70186"/>
    <lineage>
        <taxon>Eukaryota</taxon>
        <taxon>Sar</taxon>
        <taxon>Rhizaria</taxon>
        <taxon>Endomyxa</taxon>
        <taxon>Phytomyxea</taxon>
        <taxon>Plasmodiophorida</taxon>
        <taxon>Plasmodiophoridae</taxon>
        <taxon>Spongospora</taxon>
    </lineage>
</organism>
<dbReference type="PROSITE" id="PS51192">
    <property type="entry name" value="HELICASE_ATP_BIND_1"/>
    <property type="match status" value="1"/>
</dbReference>
<dbReference type="Pfam" id="PF00270">
    <property type="entry name" value="DEAD"/>
    <property type="match status" value="1"/>
</dbReference>
<keyword evidence="4" id="KW-0347">Helicase</keyword>
<dbReference type="PROSITE" id="PS51194">
    <property type="entry name" value="HELICASE_CTER"/>
    <property type="match status" value="1"/>
</dbReference>
<keyword evidence="5" id="KW-0067">ATP-binding</keyword>
<dbReference type="Gene3D" id="3.40.50.300">
    <property type="entry name" value="P-loop containing nucleotide triphosphate hydrolases"/>
    <property type="match status" value="2"/>
</dbReference>
<feature type="domain" description="Helicase C-terminal" evidence="8">
    <location>
        <begin position="273"/>
        <end position="439"/>
    </location>
</feature>
<proteinExistence type="predicted"/>
<dbReference type="GO" id="GO:0005524">
    <property type="term" value="F:ATP binding"/>
    <property type="evidence" value="ECO:0007669"/>
    <property type="project" value="UniProtKB-KW"/>
</dbReference>
<dbReference type="PANTHER" id="PTHR12131">
    <property type="entry name" value="ATP-DEPENDENT RNA AND DNA HELICASE"/>
    <property type="match status" value="1"/>
</dbReference>
<feature type="domain" description="Helicase ATP-binding" evidence="7">
    <location>
        <begin position="25"/>
        <end position="183"/>
    </location>
</feature>
<evidence type="ECO:0000256" key="3">
    <source>
        <dbReference type="ARBA" id="ARBA00022801"/>
    </source>
</evidence>
<dbReference type="InterPro" id="IPR011545">
    <property type="entry name" value="DEAD/DEAH_box_helicase_dom"/>
</dbReference>
<evidence type="ECO:0000313" key="9">
    <source>
        <dbReference type="EMBL" id="CRZ10078.1"/>
    </source>
</evidence>
<dbReference type="GO" id="GO:0005634">
    <property type="term" value="C:nucleus"/>
    <property type="evidence" value="ECO:0007669"/>
    <property type="project" value="UniProtKB-SubCell"/>
</dbReference>
<dbReference type="Pfam" id="PF08148">
    <property type="entry name" value="DSHCT"/>
    <property type="match status" value="1"/>
</dbReference>
<dbReference type="InterPro" id="IPR050699">
    <property type="entry name" value="RNA-DNA_Helicase"/>
</dbReference>
<dbReference type="SMART" id="SM01142">
    <property type="entry name" value="DSHCT"/>
    <property type="match status" value="1"/>
</dbReference>
<evidence type="ECO:0000259" key="7">
    <source>
        <dbReference type="PROSITE" id="PS51192"/>
    </source>
</evidence>
<dbReference type="CDD" id="cd18795">
    <property type="entry name" value="SF2_C_Ski2"/>
    <property type="match status" value="1"/>
</dbReference>
<dbReference type="Gene3D" id="2.40.30.300">
    <property type="match status" value="1"/>
</dbReference>
<keyword evidence="2" id="KW-0547">Nucleotide-binding</keyword>
<dbReference type="PIRSF" id="PIRSF005198">
    <property type="entry name" value="Antiviral_helicase_SKI2"/>
    <property type="match status" value="1"/>
</dbReference>
<dbReference type="InterPro" id="IPR012961">
    <property type="entry name" value="Ski2/MTR4_C"/>
</dbReference>
<evidence type="ECO:0000256" key="5">
    <source>
        <dbReference type="ARBA" id="ARBA00022840"/>
    </source>
</evidence>
<dbReference type="SUPFAM" id="SSF52540">
    <property type="entry name" value="P-loop containing nucleoside triphosphate hydrolases"/>
    <property type="match status" value="1"/>
</dbReference>
<evidence type="ECO:0000256" key="1">
    <source>
        <dbReference type="ARBA" id="ARBA00004123"/>
    </source>
</evidence>
<dbReference type="GO" id="GO:0016787">
    <property type="term" value="F:hydrolase activity"/>
    <property type="evidence" value="ECO:0007669"/>
    <property type="project" value="UniProtKB-KW"/>
</dbReference>
<evidence type="ECO:0000259" key="8">
    <source>
        <dbReference type="PROSITE" id="PS51194"/>
    </source>
</evidence>
<dbReference type="InterPro" id="IPR001650">
    <property type="entry name" value="Helicase_C-like"/>
</dbReference>
<reference evidence="9" key="1">
    <citation type="submission" date="2015-04" db="EMBL/GenBank/DDBJ databases">
        <title>The genome sequence of the plant pathogenic Rhizarian Plasmodiophora brassicae reveals insights in its biotrophic life cycle and the origin of chitin synthesis.</title>
        <authorList>
            <person name="Schwelm A."/>
            <person name="Fogelqvist J."/>
            <person name="Knaust A."/>
            <person name="Julke S."/>
            <person name="Lilja T."/>
            <person name="Dhandapani V."/>
            <person name="Bonilla-Rosso G."/>
            <person name="Karlsson M."/>
            <person name="Shevchenko A."/>
            <person name="Choi S.R."/>
            <person name="Kim H.G."/>
            <person name="Park J.Y."/>
            <person name="Lim Y.P."/>
            <person name="Ludwig-Muller J."/>
            <person name="Dixelius C."/>
        </authorList>
    </citation>
    <scope>NUCLEOTIDE SEQUENCE</scope>
    <source>
        <tissue evidence="9">Potato root galls</tissue>
    </source>
</reference>
<dbReference type="Gene3D" id="1.10.3380.30">
    <property type="match status" value="1"/>
</dbReference>
<dbReference type="InterPro" id="IPR014001">
    <property type="entry name" value="Helicase_ATP-bd"/>
</dbReference>
<dbReference type="GO" id="GO:0006401">
    <property type="term" value="P:RNA catabolic process"/>
    <property type="evidence" value="ECO:0007669"/>
    <property type="project" value="InterPro"/>
</dbReference>
<sequence>MVLDQIPKPAKQFSFDLDDWQKEAIDCIDAGQSVMVAAHTSAGKTSVAEYAIAASLRDSHRVIYTSPVKALSNQKFRELQDEFGTDQVGLKTGDLSLNPDAPCLVMTTEILRNMLYRGAVEIQEVKWIIFDEIHYMRDRERGVVWEEAIILCPPTVQLVFLSATLANADQFAGWVSQLKGAPCKVIQTTRRPTPLHHYVFVKGEGEGIYLISDPNKKFQIENFNMAIGRAQSVPEKARDNGIGRLFSMLVQQNYYPAIVFSFSRRECEAHAITLTNLNMNSEQEQALVQEVFDNALSSLSEEDRSLPQARNLLSMLKQGIGVHHGGMLPILKEVVELLFQESLVKVLCATETFALGVNMPAKTVVFTAIDKFDGQARRALSSSEYIQMSGRAGRRNRDPFGLSILMINQNEEVKTVEALVDNQSDPLVSQFRLSYNSILNMTRSELHNPDLLLANSFHAYLDQSSRSDAKDQIEKLVKQSQDIVAHFHESGPCVYDQVAEHVRISHAINESQVVLQSYIHHPKFALPFMQPGRVVYINPLVPLSFDLGWGVLIACKKLFAPAQYYIDVLLNCNFVDAVPIAVAPLSSQGQARIVRLHMDCIKQISTIRMLLPDDLLPKSSRVSVISELQRLSSLGPIPVLDIIIDQKVDAETADAINTHRSRLTTLVPVLSTFPEISPAQNILFEQNATIQRTIEGLKVTASDASSVRFRTELKSRLRLLRRLHYVDADGLILPKGRLACEIDSLDEILATELMVDGVFTDLDECETAAFVSCLQTEQEKGGMPVPSSLTSAFGALRSTARRIGELSVEVNMPLDVESYVGQFTGAMAAIVLNWSRGMSFHELCQKTTVFEGSIIRTLRRLQEVLVQLADGAQSIGNDQLHDKFERARQSIFRGIPFAGSLYL</sequence>
<dbReference type="InterPro" id="IPR016438">
    <property type="entry name" value="SKI2-like"/>
</dbReference>
<dbReference type="GO" id="GO:0003724">
    <property type="term" value="F:RNA helicase activity"/>
    <property type="evidence" value="ECO:0007669"/>
    <property type="project" value="InterPro"/>
</dbReference>
<dbReference type="Pfam" id="PF00271">
    <property type="entry name" value="Helicase_C"/>
    <property type="match status" value="1"/>
</dbReference>
<dbReference type="SMART" id="SM00487">
    <property type="entry name" value="DEXDc"/>
    <property type="match status" value="1"/>
</dbReference>
<dbReference type="SMART" id="SM00490">
    <property type="entry name" value="HELICc"/>
    <property type="match status" value="1"/>
</dbReference>
<protein>
    <recommendedName>
        <fullName evidence="10">Helicase ATP-binding domain-containing protein</fullName>
    </recommendedName>
</protein>